<keyword evidence="2" id="KW-0472">Membrane</keyword>
<feature type="compositionally biased region" description="Polar residues" evidence="1">
    <location>
        <begin position="249"/>
        <end position="263"/>
    </location>
</feature>
<dbReference type="GeneID" id="26908657"/>
<reference evidence="3 4" key="1">
    <citation type="submission" date="2015-07" db="EMBL/GenBank/DDBJ databases">
        <title>High-quality genome of monoxenous trypanosomatid Leptomonas pyrrhocoris.</title>
        <authorList>
            <person name="Flegontov P."/>
            <person name="Butenko A."/>
            <person name="Firsov S."/>
            <person name="Vlcek C."/>
            <person name="Logacheva M.D."/>
            <person name="Field M."/>
            <person name="Filatov D."/>
            <person name="Flegontova O."/>
            <person name="Gerasimov E."/>
            <person name="Jackson A.P."/>
            <person name="Kelly S."/>
            <person name="Opperdoes F."/>
            <person name="O'Reilly A."/>
            <person name="Votypka J."/>
            <person name="Yurchenko V."/>
            <person name="Lukes J."/>
        </authorList>
    </citation>
    <scope>NUCLEOTIDE SEQUENCE [LARGE SCALE GENOMIC DNA]</scope>
    <source>
        <strain evidence="3">H10</strain>
    </source>
</reference>
<keyword evidence="2" id="KW-1133">Transmembrane helix</keyword>
<evidence type="ECO:0000256" key="2">
    <source>
        <dbReference type="SAM" id="Phobius"/>
    </source>
</evidence>
<proteinExistence type="predicted"/>
<sequence>MSAAAVFAGYAQYSAKGDGFTYALTNATAPTTPGAAVVLVSDVQRALSFFPFLFLLAGVVLGTLLLALLLIAFCCRRHTISMELRCLRLQRTHAELCLTLAGEVLDRTPVRPAPPTKRPEPPKMQRHRSSSSRRSARTSNSPPQPPQQQGPQQQQQSFVLPPSPAPPLPPLPITNRWMLTPEPFGVFPPRQPPTQPLFPESPTAMEANCAACNYNNMYFPVPILAAAHKAASPSPEERARASEPEQQGLEETQSDTSSATGSITAPAPTLRRRTSRVSFIGAE</sequence>
<dbReference type="VEuPathDB" id="TriTrypDB:LpyrH10_24_0130"/>
<evidence type="ECO:0000313" key="3">
    <source>
        <dbReference type="EMBL" id="KPA75457.1"/>
    </source>
</evidence>
<evidence type="ECO:0000313" key="4">
    <source>
        <dbReference type="Proteomes" id="UP000037923"/>
    </source>
</evidence>
<dbReference type="EMBL" id="LGTL01000024">
    <property type="protein sequence ID" value="KPA75457.1"/>
    <property type="molecule type" value="Genomic_DNA"/>
</dbReference>
<feature type="transmembrane region" description="Helical" evidence="2">
    <location>
        <begin position="49"/>
        <end position="75"/>
    </location>
</feature>
<feature type="region of interest" description="Disordered" evidence="1">
    <location>
        <begin position="230"/>
        <end position="283"/>
    </location>
</feature>
<name>A0A0M9FT57_LEPPY</name>
<dbReference type="EMBL" id="LGTL01000024">
    <property type="protein sequence ID" value="KPA75456.1"/>
    <property type="molecule type" value="Genomic_DNA"/>
</dbReference>
<feature type="region of interest" description="Disordered" evidence="1">
    <location>
        <begin position="107"/>
        <end position="176"/>
    </location>
</feature>
<dbReference type="RefSeq" id="XP_015653896.1">
    <property type="nucleotide sequence ID" value="XM_015807357.1"/>
</dbReference>
<keyword evidence="2" id="KW-0812">Transmembrane</keyword>
<dbReference type="Proteomes" id="UP000037923">
    <property type="component" value="Unassembled WGS sequence"/>
</dbReference>
<dbReference type="AlphaFoldDB" id="A0A0M9FT57"/>
<accession>A0A0M9FT57</accession>
<organism evidence="3 4">
    <name type="scientific">Leptomonas pyrrhocoris</name>
    <name type="common">Firebug parasite</name>
    <dbReference type="NCBI Taxonomy" id="157538"/>
    <lineage>
        <taxon>Eukaryota</taxon>
        <taxon>Discoba</taxon>
        <taxon>Euglenozoa</taxon>
        <taxon>Kinetoplastea</taxon>
        <taxon>Metakinetoplastina</taxon>
        <taxon>Trypanosomatida</taxon>
        <taxon>Trypanosomatidae</taxon>
        <taxon>Leishmaniinae</taxon>
        <taxon>Leptomonas</taxon>
    </lineage>
</organism>
<comment type="caution">
    <text evidence="3">The sequence shown here is derived from an EMBL/GenBank/DDBJ whole genome shotgun (WGS) entry which is preliminary data.</text>
</comment>
<protein>
    <submittedName>
        <fullName evidence="3">Uncharacterized protein</fullName>
    </submittedName>
</protein>
<feature type="compositionally biased region" description="Basic residues" evidence="1">
    <location>
        <begin position="124"/>
        <end position="136"/>
    </location>
</feature>
<gene>
    <name evidence="3" type="ORF">ABB37_08373</name>
</gene>
<feature type="compositionally biased region" description="Pro residues" evidence="1">
    <location>
        <begin position="161"/>
        <end position="172"/>
    </location>
</feature>
<keyword evidence="4" id="KW-1185">Reference proteome</keyword>
<evidence type="ECO:0000256" key="1">
    <source>
        <dbReference type="SAM" id="MobiDB-lite"/>
    </source>
</evidence>
<dbReference type="RefSeq" id="XP_015653895.1">
    <property type="nucleotide sequence ID" value="XM_015807356.1"/>
</dbReference>